<evidence type="ECO:0000256" key="1">
    <source>
        <dbReference type="SAM" id="MobiDB-lite"/>
    </source>
</evidence>
<evidence type="ECO:0000256" key="2">
    <source>
        <dbReference type="SAM" id="SignalP"/>
    </source>
</evidence>
<feature type="region of interest" description="Disordered" evidence="1">
    <location>
        <begin position="71"/>
        <end position="127"/>
    </location>
</feature>
<dbReference type="EMBL" id="JAQGDS010000001">
    <property type="protein sequence ID" value="KAJ6264925.1"/>
    <property type="molecule type" value="Genomic_DNA"/>
</dbReference>
<feature type="region of interest" description="Disordered" evidence="1">
    <location>
        <begin position="238"/>
        <end position="262"/>
    </location>
</feature>
<accession>A0AAD6NNW1</accession>
<organism evidence="3 4">
    <name type="scientific">Drechslerella dactyloides</name>
    <name type="common">Nematode-trapping fungus</name>
    <name type="synonym">Arthrobotrys dactyloides</name>
    <dbReference type="NCBI Taxonomy" id="74499"/>
    <lineage>
        <taxon>Eukaryota</taxon>
        <taxon>Fungi</taxon>
        <taxon>Dikarya</taxon>
        <taxon>Ascomycota</taxon>
        <taxon>Pezizomycotina</taxon>
        <taxon>Orbiliomycetes</taxon>
        <taxon>Orbiliales</taxon>
        <taxon>Orbiliaceae</taxon>
        <taxon>Drechslerella</taxon>
    </lineage>
</organism>
<feature type="compositionally biased region" description="Basic and acidic residues" evidence="1">
    <location>
        <begin position="238"/>
        <end position="250"/>
    </location>
</feature>
<feature type="chain" id="PRO_5042060526" evidence="2">
    <location>
        <begin position="23"/>
        <end position="500"/>
    </location>
</feature>
<feature type="compositionally biased region" description="Basic and acidic residues" evidence="1">
    <location>
        <begin position="425"/>
        <end position="447"/>
    </location>
</feature>
<reference evidence="3" key="1">
    <citation type="submission" date="2023-01" db="EMBL/GenBank/DDBJ databases">
        <title>The chitinases involved in constricting ring structure development in the nematode-trapping fungus Drechslerella dactyloides.</title>
        <authorList>
            <person name="Wang R."/>
            <person name="Zhang L."/>
            <person name="Tang P."/>
            <person name="Li S."/>
            <person name="Liang L."/>
        </authorList>
    </citation>
    <scope>NUCLEOTIDE SEQUENCE</scope>
    <source>
        <strain evidence="3">YMF1.00031</strain>
    </source>
</reference>
<gene>
    <name evidence="3" type="ORF">Dda_1078</name>
</gene>
<feature type="signal peptide" evidence="2">
    <location>
        <begin position="1"/>
        <end position="22"/>
    </location>
</feature>
<comment type="caution">
    <text evidence="3">The sequence shown here is derived from an EMBL/GenBank/DDBJ whole genome shotgun (WGS) entry which is preliminary data.</text>
</comment>
<proteinExistence type="predicted"/>
<keyword evidence="2" id="KW-0732">Signal</keyword>
<feature type="compositionally biased region" description="Basic and acidic residues" evidence="1">
    <location>
        <begin position="110"/>
        <end position="127"/>
    </location>
</feature>
<feature type="compositionally biased region" description="Polar residues" evidence="1">
    <location>
        <begin position="459"/>
        <end position="482"/>
    </location>
</feature>
<dbReference type="AlphaFoldDB" id="A0AAD6NNW1"/>
<protein>
    <submittedName>
        <fullName evidence="3">Uncharacterized protein</fullName>
    </submittedName>
</protein>
<evidence type="ECO:0000313" key="3">
    <source>
        <dbReference type="EMBL" id="KAJ6264925.1"/>
    </source>
</evidence>
<sequence length="500" mass="56232">MRLVSLQQLVSTLLLLTAVADALPSKPRAVDPAVEKRGMERNLQRQKREEDITVDGVLPKAAHETVDVEKRGPGPYAIEESNDKEYEMLDDDNDYGHHREQPTPVEPDDLEKRSLEEERTLRKEHSAKVRRENIKRLYQEVSALQEYRTRIPPAAYAADDGSFGHSITHRDTTFAEHVKRAQAESQIRSHFDRRRSVLIERLKELGYDPDKLGSYSGTDLADPNKRLKLRREILDAIGKRGAPESGEKPAEPAQSTKPVKVEPSKRDIQVHIGCPSLRLMNSVSLTFFNPDSFKDDMFEFRNRCFNCGCQALDRGWFLIERPDYMCTKQLIQSCYIMGCMCTEQLSADSHFLVGRPMWKPGDGKGQDATFQIDQYDPGRDETYGDGYAAEVIGSEEILKKTKRDHAHVARDEPLDATKTRLDFNNDVADIPRDSDKQRNDGKPDLNDKGVIIKRAPGPTGQSSGDITRNTVNTKQAGASTSDEGGWVPVVDKRAGAASQP</sequence>
<feature type="region of interest" description="Disordered" evidence="1">
    <location>
        <begin position="425"/>
        <end position="500"/>
    </location>
</feature>
<dbReference type="Proteomes" id="UP001221413">
    <property type="component" value="Unassembled WGS sequence"/>
</dbReference>
<evidence type="ECO:0000313" key="4">
    <source>
        <dbReference type="Proteomes" id="UP001221413"/>
    </source>
</evidence>
<keyword evidence="4" id="KW-1185">Reference proteome</keyword>
<name>A0AAD6NNW1_DREDA</name>